<comment type="caution">
    <text evidence="4">The sequence shown here is derived from an EMBL/GenBank/DDBJ whole genome shotgun (WGS) entry which is preliminary data.</text>
</comment>
<sequence>MADFIVVGDYEPRPSEGMQVISKTLVDGLRAAGHTVQVVPPRRMSLWLVRLVIMRPGRVVFTHGPGTGVVLWSALLRILTRARVIWVATRPDLRRVPALLTGRRTAHVVIGNSPRPEFLRCAPQARFSQKFIGIDPERLGARSSDAVPWPELGTGVPTALHVGHLRHNRGLDLLVEAKRRMGDRAQVVVLGSPTFPPDPGVVEELVAAGVVVHREFIGNLAALYGAVDLYLFPVRSEAAGAIDLPLGVLEAVACGTSVVSTPFGSLTAALADVPGVRFAEPGDYADVVVTTLLVDPASRQAPDGLPESLHAQRVTAAVLDVAGVTS</sequence>
<dbReference type="Gene3D" id="3.40.50.2000">
    <property type="entry name" value="Glycogen Phosphorylase B"/>
    <property type="match status" value="1"/>
</dbReference>
<dbReference type="PANTHER" id="PTHR12526:SF510">
    <property type="entry name" value="D-INOSITOL 3-PHOSPHATE GLYCOSYLTRANSFERASE"/>
    <property type="match status" value="1"/>
</dbReference>
<dbReference type="SUPFAM" id="SSF53756">
    <property type="entry name" value="UDP-Glycosyltransferase/glycogen phosphorylase"/>
    <property type="match status" value="1"/>
</dbReference>
<keyword evidence="2 4" id="KW-0328">Glycosyltransferase</keyword>
<dbReference type="Pfam" id="PF13692">
    <property type="entry name" value="Glyco_trans_1_4"/>
    <property type="match status" value="1"/>
</dbReference>
<reference evidence="4 5" key="1">
    <citation type="submission" date="2024-06" db="EMBL/GenBank/DDBJ databases">
        <title>The Natural Products Discovery Center: Release of the First 8490 Sequenced Strains for Exploring Actinobacteria Biosynthetic Diversity.</title>
        <authorList>
            <person name="Kalkreuter E."/>
            <person name="Kautsar S.A."/>
            <person name="Yang D."/>
            <person name="Bader C.D."/>
            <person name="Teijaro C.N."/>
            <person name="Fluegel L."/>
            <person name="Davis C.M."/>
            <person name="Simpson J.R."/>
            <person name="Lauterbach L."/>
            <person name="Steele A.D."/>
            <person name="Gui C."/>
            <person name="Meng S."/>
            <person name="Li G."/>
            <person name="Viehrig K."/>
            <person name="Ye F."/>
            <person name="Su P."/>
            <person name="Kiefer A.F."/>
            <person name="Nichols A."/>
            <person name="Cepeda A.J."/>
            <person name="Yan W."/>
            <person name="Fan B."/>
            <person name="Jiang Y."/>
            <person name="Adhikari A."/>
            <person name="Zheng C.-J."/>
            <person name="Schuster L."/>
            <person name="Cowan T.M."/>
            <person name="Smanski M.J."/>
            <person name="Chevrette M.G."/>
            <person name="De Carvalho L.P.S."/>
            <person name="Shen B."/>
        </authorList>
    </citation>
    <scope>NUCLEOTIDE SEQUENCE [LARGE SCALE GENOMIC DNA]</scope>
    <source>
        <strain evidence="4 5">NPDC005137</strain>
    </source>
</reference>
<proteinExistence type="predicted"/>
<evidence type="ECO:0000256" key="1">
    <source>
        <dbReference type="ARBA" id="ARBA00021292"/>
    </source>
</evidence>
<evidence type="ECO:0000256" key="2">
    <source>
        <dbReference type="ARBA" id="ARBA00022676"/>
    </source>
</evidence>
<name>A0ABV2U927_9ACTN</name>
<protein>
    <recommendedName>
        <fullName evidence="1">D-inositol 3-phosphate glycosyltransferase</fullName>
    </recommendedName>
</protein>
<gene>
    <name evidence="4" type="ORF">ABZV61_11010</name>
</gene>
<dbReference type="CDD" id="cd03801">
    <property type="entry name" value="GT4_PimA-like"/>
    <property type="match status" value="1"/>
</dbReference>
<dbReference type="RefSeq" id="WP_356709377.1">
    <property type="nucleotide sequence ID" value="NZ_JBEXIP010000006.1"/>
</dbReference>
<organism evidence="4 5">
    <name type="scientific">Streptomyces sp. 900116325</name>
    <dbReference type="NCBI Taxonomy" id="3154295"/>
    <lineage>
        <taxon>Bacteria</taxon>
        <taxon>Bacillati</taxon>
        <taxon>Actinomycetota</taxon>
        <taxon>Actinomycetes</taxon>
        <taxon>Kitasatosporales</taxon>
        <taxon>Streptomycetaceae</taxon>
        <taxon>Streptomyces</taxon>
    </lineage>
</organism>
<evidence type="ECO:0000313" key="4">
    <source>
        <dbReference type="EMBL" id="MET8433318.1"/>
    </source>
</evidence>
<evidence type="ECO:0000256" key="3">
    <source>
        <dbReference type="ARBA" id="ARBA00022679"/>
    </source>
</evidence>
<dbReference type="GO" id="GO:0016757">
    <property type="term" value="F:glycosyltransferase activity"/>
    <property type="evidence" value="ECO:0007669"/>
    <property type="project" value="UniProtKB-KW"/>
</dbReference>
<evidence type="ECO:0000313" key="5">
    <source>
        <dbReference type="Proteomes" id="UP001550044"/>
    </source>
</evidence>
<dbReference type="EMBL" id="JBEXIP010000006">
    <property type="protein sequence ID" value="MET8433318.1"/>
    <property type="molecule type" value="Genomic_DNA"/>
</dbReference>
<keyword evidence="3 4" id="KW-0808">Transferase</keyword>
<accession>A0ABV2U927</accession>
<dbReference type="PANTHER" id="PTHR12526">
    <property type="entry name" value="GLYCOSYLTRANSFERASE"/>
    <property type="match status" value="1"/>
</dbReference>
<keyword evidence="5" id="KW-1185">Reference proteome</keyword>
<dbReference type="Proteomes" id="UP001550044">
    <property type="component" value="Unassembled WGS sequence"/>
</dbReference>